<dbReference type="InterPro" id="IPR055170">
    <property type="entry name" value="GFO_IDH_MocA-like_dom"/>
</dbReference>
<feature type="domain" description="GFO/IDH/MocA-like oxidoreductase" evidence="2">
    <location>
        <begin position="134"/>
        <end position="243"/>
    </location>
</feature>
<comment type="caution">
    <text evidence="3">The sequence shown here is derived from an EMBL/GenBank/DDBJ whole genome shotgun (WGS) entry which is preliminary data.</text>
</comment>
<sequence>MGSKLGIGIIGCGIIAARHIDACKQLGEWCEIKAVADISREKAEQAAASAGEGTAIYTDYKEMLERSDIDIISLCTPPFFHKEPALAAFAKGKHVLVEKPLAPSLEDCDAMIAAARAHNCKLATVFQLRFLPDIQKIKRILDSDVMGPLVSAQMSGNYWRGDKYYDVPWRGKFASECGGVTMNHAIHTMDLFLWLMGQPLEQVRAEMDTINHDIEVEDWSTATMRFAGGAVAQATCSLTTVREGHEMNFSSQRHYVGFPYALHAVQQTDLGGAKMDREAIAELEQAALPTGDEPELPTLGHCHQYYDLFEAIRTDSEPMISGAEGRRTIEAITAIYKSATLGEPVSLPIADSDPWYTAEGIQRLVKRSGRGESAQESTS</sequence>
<dbReference type="Gene3D" id="3.40.50.720">
    <property type="entry name" value="NAD(P)-binding Rossmann-like Domain"/>
    <property type="match status" value="1"/>
</dbReference>
<gene>
    <name evidence="3" type="ORF">IDH44_17815</name>
</gene>
<dbReference type="SUPFAM" id="SSF51735">
    <property type="entry name" value="NAD(P)-binding Rossmann-fold domains"/>
    <property type="match status" value="1"/>
</dbReference>
<dbReference type="RefSeq" id="WP_190920036.1">
    <property type="nucleotide sequence ID" value="NZ_JACXIZ010000032.1"/>
</dbReference>
<dbReference type="EMBL" id="JACXIZ010000032">
    <property type="protein sequence ID" value="MBD2847058.1"/>
    <property type="molecule type" value="Genomic_DNA"/>
</dbReference>
<dbReference type="Gene3D" id="3.30.360.10">
    <property type="entry name" value="Dihydrodipicolinate Reductase, domain 2"/>
    <property type="match status" value="1"/>
</dbReference>
<dbReference type="AlphaFoldDB" id="A0A927BXB6"/>
<evidence type="ECO:0000313" key="4">
    <source>
        <dbReference type="Proteomes" id="UP000621560"/>
    </source>
</evidence>
<dbReference type="InterPro" id="IPR000683">
    <property type="entry name" value="Gfo/Idh/MocA-like_OxRdtase_N"/>
</dbReference>
<dbReference type="PANTHER" id="PTHR43249:SF1">
    <property type="entry name" value="D-GLUCOSIDE 3-DEHYDROGENASE"/>
    <property type="match status" value="1"/>
</dbReference>
<protein>
    <submittedName>
        <fullName evidence="3">Gfo/Idh/MocA family oxidoreductase</fullName>
    </submittedName>
</protein>
<evidence type="ECO:0000313" key="3">
    <source>
        <dbReference type="EMBL" id="MBD2847058.1"/>
    </source>
</evidence>
<accession>A0A927BXB6</accession>
<evidence type="ECO:0000259" key="2">
    <source>
        <dbReference type="Pfam" id="PF22725"/>
    </source>
</evidence>
<evidence type="ECO:0000259" key="1">
    <source>
        <dbReference type="Pfam" id="PF01408"/>
    </source>
</evidence>
<dbReference type="InterPro" id="IPR036291">
    <property type="entry name" value="NAD(P)-bd_dom_sf"/>
</dbReference>
<dbReference type="GO" id="GO:0000166">
    <property type="term" value="F:nucleotide binding"/>
    <property type="evidence" value="ECO:0007669"/>
    <property type="project" value="InterPro"/>
</dbReference>
<organism evidence="3 4">
    <name type="scientific">Paenibacillus sabuli</name>
    <dbReference type="NCBI Taxonomy" id="2772509"/>
    <lineage>
        <taxon>Bacteria</taxon>
        <taxon>Bacillati</taxon>
        <taxon>Bacillota</taxon>
        <taxon>Bacilli</taxon>
        <taxon>Bacillales</taxon>
        <taxon>Paenibacillaceae</taxon>
        <taxon>Paenibacillus</taxon>
    </lineage>
</organism>
<name>A0A927BXB6_9BACL</name>
<dbReference type="Proteomes" id="UP000621560">
    <property type="component" value="Unassembled WGS sequence"/>
</dbReference>
<dbReference type="SUPFAM" id="SSF55347">
    <property type="entry name" value="Glyceraldehyde-3-phosphate dehydrogenase-like, C-terminal domain"/>
    <property type="match status" value="1"/>
</dbReference>
<dbReference type="InterPro" id="IPR052515">
    <property type="entry name" value="Gfo/Idh/MocA_Oxidoreductase"/>
</dbReference>
<proteinExistence type="predicted"/>
<keyword evidence="4" id="KW-1185">Reference proteome</keyword>
<dbReference type="Pfam" id="PF22725">
    <property type="entry name" value="GFO_IDH_MocA_C3"/>
    <property type="match status" value="1"/>
</dbReference>
<feature type="domain" description="Gfo/Idh/MocA-like oxidoreductase N-terminal" evidence="1">
    <location>
        <begin position="6"/>
        <end position="123"/>
    </location>
</feature>
<reference evidence="3" key="1">
    <citation type="submission" date="2020-09" db="EMBL/GenBank/DDBJ databases">
        <title>A novel bacterium of genus Paenibacillus, isolated from South China Sea.</title>
        <authorList>
            <person name="Huang H."/>
            <person name="Mo K."/>
            <person name="Hu Y."/>
        </authorList>
    </citation>
    <scope>NUCLEOTIDE SEQUENCE</scope>
    <source>
        <strain evidence="3">IB182496</strain>
    </source>
</reference>
<dbReference type="Pfam" id="PF01408">
    <property type="entry name" value="GFO_IDH_MocA"/>
    <property type="match status" value="1"/>
</dbReference>
<dbReference type="PANTHER" id="PTHR43249">
    <property type="entry name" value="UDP-N-ACETYL-2-AMINO-2-DEOXY-D-GLUCURONATE OXIDASE"/>
    <property type="match status" value="1"/>
</dbReference>